<evidence type="ECO:0000313" key="6">
    <source>
        <dbReference type="Proteomes" id="UP000518752"/>
    </source>
</evidence>
<dbReference type="SUPFAM" id="SSF56300">
    <property type="entry name" value="Metallo-dependent phosphatases"/>
    <property type="match status" value="1"/>
</dbReference>
<dbReference type="GO" id="GO:0016787">
    <property type="term" value="F:hydrolase activity"/>
    <property type="evidence" value="ECO:0007669"/>
    <property type="project" value="InterPro"/>
</dbReference>
<proteinExistence type="predicted"/>
<evidence type="ECO:0000256" key="2">
    <source>
        <dbReference type="SAM" id="MobiDB-lite"/>
    </source>
</evidence>
<feature type="transmembrane region" description="Helical" evidence="3">
    <location>
        <begin position="7"/>
        <end position="27"/>
    </location>
</feature>
<feature type="region of interest" description="Disordered" evidence="2">
    <location>
        <begin position="578"/>
        <end position="606"/>
    </location>
</feature>
<dbReference type="InterPro" id="IPR004843">
    <property type="entry name" value="Calcineurin-like_PHP"/>
</dbReference>
<protein>
    <recommendedName>
        <fullName evidence="4">Calcineurin-like phosphoesterase domain-containing protein</fullName>
    </recommendedName>
</protein>
<evidence type="ECO:0000256" key="1">
    <source>
        <dbReference type="SAM" id="Coils"/>
    </source>
</evidence>
<dbReference type="OrthoDB" id="10267127at2759"/>
<keyword evidence="6" id="KW-1185">Reference proteome</keyword>
<feature type="coiled-coil region" evidence="1">
    <location>
        <begin position="453"/>
        <end position="480"/>
    </location>
</feature>
<name>A0A8H5HY97_9AGAR</name>
<reference evidence="5 6" key="1">
    <citation type="journal article" date="2020" name="ISME J.">
        <title>Uncovering the hidden diversity of litter-decomposition mechanisms in mushroom-forming fungi.</title>
        <authorList>
            <person name="Floudas D."/>
            <person name="Bentzer J."/>
            <person name="Ahren D."/>
            <person name="Johansson T."/>
            <person name="Persson P."/>
            <person name="Tunlid A."/>
        </authorList>
    </citation>
    <scope>NUCLEOTIDE SEQUENCE [LARGE SCALE GENOMIC DNA]</scope>
    <source>
        <strain evidence="5 6">CBS 406.79</strain>
    </source>
</reference>
<evidence type="ECO:0000259" key="4">
    <source>
        <dbReference type="Pfam" id="PF00149"/>
    </source>
</evidence>
<dbReference type="GO" id="GO:0030674">
    <property type="term" value="F:protein-macromolecule adaptor activity"/>
    <property type="evidence" value="ECO:0007669"/>
    <property type="project" value="TreeGrafter"/>
</dbReference>
<dbReference type="InterPro" id="IPR006966">
    <property type="entry name" value="Peroxin-3"/>
</dbReference>
<sequence length="924" mass="102911">MFWSRQILAGSLLGTCALFFYLFFSGLNRPFQPFSLQPPLLSYGFPDFSHFLSLETLSPDKFPLDNIHRRVILVGDIHGMFKQLHHLLTTVSYDPSSDVLISVGDIVAKGPYSGSMGVLDFMSSHNITAVRGNHDQMVIEWRAWLDWIHSLHGGSRWLSAVRERWKEAQRHGVDDVDKWVAKQTKLDKKYWKFWKKLPNGWKLFGDHFSIAENMTHEQYEYMLQRPLMLHVPHAHTFIVHAGILASDPNYNPGHKRQPLAHVPKLPKGDESVIGERDRINALRELQELAILSDVPQNTIPWNTLNMRRLLDSEVTRTKEGTPWKKLYNRDMRRCAGFSATDSSFLPCYPSTVVYGHIASQGLDIDRWSIGLDSGCVNNHRMSALVLGGKLAAKFPAFAENEVSRDTNIDGGSSIKFGDSGHGKIYSVSCDQFKKAAGIAGGLYLAHGYLHARLEEVKERIESERLARDILQRRYEQTQEDVGYTVMALLSNLGEQILEEMDVEAIIGELQTMSNKNSAGSDSLSASVSSSASESSTLSTSGLRGWVEATAETQTQAGYSSSEDTSSVMSGSFITNLSTASESEPSSSSASVASLPSNSSSGPISSTSRTKAQLWNSVKLLTFTRTVTTIYSITLLSLLTLAQLTILARIKYVHAIKHMSVEEDQEAELQSEMSMPNMLLTALKVRFGFPQQPLFKTLFPSAHNLLFAGDDEDDEGFGFEPSSLDVPFETLSADYLTLSYFLLHIGWKDLSTRVQPAVEEVLEGVSLKTRLSKTDVHRVLKDIMQRISLDGSFDSFLLPRSEEMVGNVLVLGGRDDHDPSSSLDELLKESRAIFSSRVFSDLLDSCVNWAVDSLMDSLEAEGRIFAPGDETEPPRVRLASILPPLASWSRNCLLALPSELADGLLAKNETRTFSAWIWAKFESEV</sequence>
<keyword evidence="3" id="KW-0812">Transmembrane</keyword>
<keyword evidence="3" id="KW-1133">Transmembrane helix</keyword>
<dbReference type="GO" id="GO:0005778">
    <property type="term" value="C:peroxisomal membrane"/>
    <property type="evidence" value="ECO:0007669"/>
    <property type="project" value="InterPro"/>
</dbReference>
<accession>A0A8H5HY97</accession>
<dbReference type="InterPro" id="IPR029052">
    <property type="entry name" value="Metallo-depent_PP-like"/>
</dbReference>
<keyword evidence="1" id="KW-0175">Coiled coil</keyword>
<gene>
    <name evidence="5" type="ORF">D9757_002370</name>
</gene>
<dbReference type="PANTHER" id="PTHR28080:SF1">
    <property type="entry name" value="PEROXISOMAL BIOGENESIS FACTOR 3"/>
    <property type="match status" value="1"/>
</dbReference>
<dbReference type="GO" id="GO:0045046">
    <property type="term" value="P:protein import into peroxisome membrane"/>
    <property type="evidence" value="ECO:0007669"/>
    <property type="project" value="TreeGrafter"/>
</dbReference>
<feature type="domain" description="Calcineurin-like phosphoesterase" evidence="4">
    <location>
        <begin position="70"/>
        <end position="211"/>
    </location>
</feature>
<dbReference type="EMBL" id="JAACJN010000009">
    <property type="protein sequence ID" value="KAF5391667.1"/>
    <property type="molecule type" value="Genomic_DNA"/>
</dbReference>
<dbReference type="PANTHER" id="PTHR28080">
    <property type="entry name" value="PEROXISOMAL BIOGENESIS FACTOR 3"/>
    <property type="match status" value="1"/>
</dbReference>
<feature type="region of interest" description="Disordered" evidence="2">
    <location>
        <begin position="515"/>
        <end position="537"/>
    </location>
</feature>
<dbReference type="Pfam" id="PF00149">
    <property type="entry name" value="Metallophos"/>
    <property type="match status" value="1"/>
</dbReference>
<evidence type="ECO:0000313" key="5">
    <source>
        <dbReference type="EMBL" id="KAF5391667.1"/>
    </source>
</evidence>
<dbReference type="Proteomes" id="UP000518752">
    <property type="component" value="Unassembled WGS sequence"/>
</dbReference>
<evidence type="ECO:0000256" key="3">
    <source>
        <dbReference type="SAM" id="Phobius"/>
    </source>
</evidence>
<keyword evidence="3" id="KW-0472">Membrane</keyword>
<dbReference type="AlphaFoldDB" id="A0A8H5HY97"/>
<comment type="caution">
    <text evidence="5">The sequence shown here is derived from an EMBL/GenBank/DDBJ whole genome shotgun (WGS) entry which is preliminary data.</text>
</comment>
<dbReference type="Gene3D" id="3.60.21.10">
    <property type="match status" value="1"/>
</dbReference>
<dbReference type="Pfam" id="PF04882">
    <property type="entry name" value="Peroxin-3"/>
    <property type="match status" value="1"/>
</dbReference>
<organism evidence="5 6">
    <name type="scientific">Collybiopsis confluens</name>
    <dbReference type="NCBI Taxonomy" id="2823264"/>
    <lineage>
        <taxon>Eukaryota</taxon>
        <taxon>Fungi</taxon>
        <taxon>Dikarya</taxon>
        <taxon>Basidiomycota</taxon>
        <taxon>Agaricomycotina</taxon>
        <taxon>Agaricomycetes</taxon>
        <taxon>Agaricomycetidae</taxon>
        <taxon>Agaricales</taxon>
        <taxon>Marasmiineae</taxon>
        <taxon>Omphalotaceae</taxon>
        <taxon>Collybiopsis</taxon>
    </lineage>
</organism>
<feature type="compositionally biased region" description="Low complexity" evidence="2">
    <location>
        <begin position="517"/>
        <end position="537"/>
    </location>
</feature>